<dbReference type="InterPro" id="IPR036388">
    <property type="entry name" value="WH-like_DNA-bd_sf"/>
</dbReference>
<keyword evidence="1" id="KW-0805">Transcription regulation</keyword>
<dbReference type="Gene3D" id="1.10.10.10">
    <property type="entry name" value="Winged helix-like DNA-binding domain superfamily/Winged helix DNA-binding domain"/>
    <property type="match status" value="1"/>
</dbReference>
<evidence type="ECO:0000256" key="1">
    <source>
        <dbReference type="ARBA" id="ARBA00023015"/>
    </source>
</evidence>
<dbReference type="GO" id="GO:0006355">
    <property type="term" value="P:regulation of DNA-templated transcription"/>
    <property type="evidence" value="ECO:0007669"/>
    <property type="project" value="InterPro"/>
</dbReference>
<dbReference type="EMBL" id="CP032509">
    <property type="protein sequence ID" value="AZN73606.1"/>
    <property type="molecule type" value="Genomic_DNA"/>
</dbReference>
<keyword evidence="6" id="KW-1185">Reference proteome</keyword>
<evidence type="ECO:0000313" key="5">
    <source>
        <dbReference type="EMBL" id="AZN73606.1"/>
    </source>
</evidence>
<dbReference type="KEGG" id="abaw:D5400_05750"/>
<protein>
    <submittedName>
        <fullName evidence="5">LuxR family transcriptional regulator</fullName>
    </submittedName>
</protein>
<dbReference type="PANTHER" id="PTHR44688">
    <property type="entry name" value="DNA-BINDING TRANSCRIPTIONAL ACTIVATOR DEVR_DOSR"/>
    <property type="match status" value="1"/>
</dbReference>
<dbReference type="OrthoDB" id="8349179at2"/>
<proteinExistence type="predicted"/>
<gene>
    <name evidence="5" type="ORF">D5400_05750</name>
</gene>
<dbReference type="AlphaFoldDB" id="A0A3Q8XRF5"/>
<keyword evidence="2" id="KW-0238">DNA-binding</keyword>
<dbReference type="InterPro" id="IPR000792">
    <property type="entry name" value="Tscrpt_reg_LuxR_C"/>
</dbReference>
<evidence type="ECO:0000256" key="3">
    <source>
        <dbReference type="ARBA" id="ARBA00023163"/>
    </source>
</evidence>
<keyword evidence="3" id="KW-0804">Transcription</keyword>
<evidence type="ECO:0000256" key="2">
    <source>
        <dbReference type="ARBA" id="ARBA00023125"/>
    </source>
</evidence>
<dbReference type="PANTHER" id="PTHR44688:SF25">
    <property type="entry name" value="HTH LUXR-TYPE DOMAIN-CONTAINING PROTEIN"/>
    <property type="match status" value="1"/>
</dbReference>
<dbReference type="CDD" id="cd06170">
    <property type="entry name" value="LuxR_C_like"/>
    <property type="match status" value="1"/>
</dbReference>
<organism evidence="5 6">
    <name type="scientific">Georhizobium profundi</name>
    <dbReference type="NCBI Taxonomy" id="2341112"/>
    <lineage>
        <taxon>Bacteria</taxon>
        <taxon>Pseudomonadati</taxon>
        <taxon>Pseudomonadota</taxon>
        <taxon>Alphaproteobacteria</taxon>
        <taxon>Hyphomicrobiales</taxon>
        <taxon>Rhizobiaceae</taxon>
        <taxon>Georhizobium</taxon>
    </lineage>
</organism>
<feature type="domain" description="HTH luxR-type" evidence="4">
    <location>
        <begin position="144"/>
        <end position="209"/>
    </location>
</feature>
<evidence type="ECO:0000313" key="6">
    <source>
        <dbReference type="Proteomes" id="UP000268192"/>
    </source>
</evidence>
<dbReference type="Pfam" id="PF00196">
    <property type="entry name" value="GerE"/>
    <property type="match status" value="1"/>
</dbReference>
<dbReference type="InterPro" id="IPR016032">
    <property type="entry name" value="Sig_transdc_resp-reg_C-effctor"/>
</dbReference>
<sequence length="212" mass="22515">MAEALGAESRFLLRLSPNAARAATHCVLSRCAGKGSGDIATGFNARFSRAVIGHMERSLAPLIHGFASSPDLNGCASQMGEVGCLPVTAEGLDIIAFPVKLGGLGNGLTLFAGEDLSCDAEMLLNLHRRSFKVMKLLLMLDIREAAPRQKLNERELECLQLAGDGLKSEAIADRLELSVHTVNAYLGTATAKLDSVNRIQAIAKAIRLGYLA</sequence>
<accession>A0A3Q8XRF5</accession>
<dbReference type="PRINTS" id="PR00038">
    <property type="entry name" value="HTHLUXR"/>
</dbReference>
<name>A0A3Q8XRF5_9HYPH</name>
<dbReference type="SMART" id="SM00421">
    <property type="entry name" value="HTH_LUXR"/>
    <property type="match status" value="1"/>
</dbReference>
<reference evidence="5 6" key="1">
    <citation type="submission" date="2018-09" db="EMBL/GenBank/DDBJ databases">
        <title>Marinorhizobium profundi gen. nov., sp. nov., isolated from a deep-sea sediment sample from the New Britain Trench and proposal of Marinorhizobiaceae fam. nov. in the order Rhizobiales of the class Alphaproteobacteria.</title>
        <authorList>
            <person name="Cao J."/>
        </authorList>
    </citation>
    <scope>NUCLEOTIDE SEQUENCE [LARGE SCALE GENOMIC DNA]</scope>
    <source>
        <strain evidence="5 6">WS11</strain>
    </source>
</reference>
<dbReference type="Proteomes" id="UP000268192">
    <property type="component" value="Chromosome"/>
</dbReference>
<dbReference type="GO" id="GO:0003677">
    <property type="term" value="F:DNA binding"/>
    <property type="evidence" value="ECO:0007669"/>
    <property type="project" value="UniProtKB-KW"/>
</dbReference>
<evidence type="ECO:0000259" key="4">
    <source>
        <dbReference type="PROSITE" id="PS50043"/>
    </source>
</evidence>
<dbReference type="SUPFAM" id="SSF46894">
    <property type="entry name" value="C-terminal effector domain of the bipartite response regulators"/>
    <property type="match status" value="1"/>
</dbReference>
<dbReference type="PROSITE" id="PS50043">
    <property type="entry name" value="HTH_LUXR_2"/>
    <property type="match status" value="1"/>
</dbReference>